<feature type="transmembrane region" description="Helical" evidence="1">
    <location>
        <begin position="22"/>
        <end position="47"/>
    </location>
</feature>
<evidence type="ECO:0000313" key="2">
    <source>
        <dbReference type="EMBL" id="MFC6752601.1"/>
    </source>
</evidence>
<accession>A0ABD5S9P5</accession>
<protein>
    <recommendedName>
        <fullName evidence="4">Flagellin</fullName>
    </recommendedName>
</protein>
<keyword evidence="1" id="KW-0812">Transmembrane</keyword>
<evidence type="ECO:0000313" key="3">
    <source>
        <dbReference type="Proteomes" id="UP001596442"/>
    </source>
</evidence>
<evidence type="ECO:0000256" key="1">
    <source>
        <dbReference type="SAM" id="Phobius"/>
    </source>
</evidence>
<dbReference type="EMBL" id="JBHSWW010000029">
    <property type="protein sequence ID" value="MFC6752601.1"/>
    <property type="molecule type" value="Genomic_DNA"/>
</dbReference>
<dbReference type="InterPro" id="IPR055713">
    <property type="entry name" value="DUF7289"/>
</dbReference>
<dbReference type="RefSeq" id="WP_379779445.1">
    <property type="nucleotide sequence ID" value="NZ_JBHSWW010000029.1"/>
</dbReference>
<name>A0ABD5S9P5_9EURY</name>
<keyword evidence="1" id="KW-1133">Transmembrane helix</keyword>
<dbReference type="AlphaFoldDB" id="A0ABD5S9P5"/>
<organism evidence="2 3">
    <name type="scientific">Halorubrum tibetense</name>
    <dbReference type="NCBI Taxonomy" id="175631"/>
    <lineage>
        <taxon>Archaea</taxon>
        <taxon>Methanobacteriati</taxon>
        <taxon>Methanobacteriota</taxon>
        <taxon>Stenosarchaea group</taxon>
        <taxon>Halobacteria</taxon>
        <taxon>Halobacteriales</taxon>
        <taxon>Haloferacaceae</taxon>
        <taxon>Halorubrum</taxon>
    </lineage>
</organism>
<keyword evidence="1" id="KW-0472">Membrane</keyword>
<gene>
    <name evidence="2" type="ORF">ACFQEU_03835</name>
</gene>
<evidence type="ECO:0008006" key="4">
    <source>
        <dbReference type="Google" id="ProtNLM"/>
    </source>
</evidence>
<comment type="caution">
    <text evidence="2">The sequence shown here is derived from an EMBL/GenBank/DDBJ whole genome shotgun (WGS) entry which is preliminary data.</text>
</comment>
<sequence length="266" mass="29299">MTRGRLGETGGDSPDERAVSDVVGYVLVFALVTATLAAVFTIGFVGLEERQDAERVENVERAFDVLDDNVRDIQRYEDPSRATEVRLSGGSMSLAEPTTVTVEQLDAGNNTVGNVTTRTSNAITYTRDDTTIGYDMGARFRTQGDTTVFRSGPRFVAEDGKTVLPIVRTRLGDGSDTVRGDGTVQVSTETAELRWFEYPESDVDPADVEDIRIRIDSQRADAWGEYLERTGGFSVVETGETSVSARLEHDDAVYIRVYVVDVSFRR</sequence>
<reference evidence="2 3" key="1">
    <citation type="journal article" date="2019" name="Int. J. Syst. Evol. Microbiol.">
        <title>The Global Catalogue of Microorganisms (GCM) 10K type strain sequencing project: providing services to taxonomists for standard genome sequencing and annotation.</title>
        <authorList>
            <consortium name="The Broad Institute Genomics Platform"/>
            <consortium name="The Broad Institute Genome Sequencing Center for Infectious Disease"/>
            <person name="Wu L."/>
            <person name="Ma J."/>
        </authorList>
    </citation>
    <scope>NUCLEOTIDE SEQUENCE [LARGE SCALE GENOMIC DNA]</scope>
    <source>
        <strain evidence="2 3">CGMCC 1.3239</strain>
    </source>
</reference>
<dbReference type="Proteomes" id="UP001596442">
    <property type="component" value="Unassembled WGS sequence"/>
</dbReference>
<keyword evidence="3" id="KW-1185">Reference proteome</keyword>
<proteinExistence type="predicted"/>
<dbReference type="Pfam" id="PF23960">
    <property type="entry name" value="DUF7289"/>
    <property type="match status" value="1"/>
</dbReference>